<evidence type="ECO:0000256" key="5">
    <source>
        <dbReference type="SAM" id="MobiDB-lite"/>
    </source>
</evidence>
<dbReference type="OrthoDB" id="10031330at2759"/>
<protein>
    <submittedName>
        <fullName evidence="6">Uncharacterized protein</fullName>
    </submittedName>
</protein>
<feature type="compositionally biased region" description="Acidic residues" evidence="5">
    <location>
        <begin position="11"/>
        <end position="22"/>
    </location>
</feature>
<reference evidence="6" key="1">
    <citation type="journal article" date="2021" name="Mol. Ecol. Resour.">
        <title>Apolygus lucorum genome provides insights into omnivorousness and mesophyll feeding.</title>
        <authorList>
            <person name="Liu Y."/>
            <person name="Liu H."/>
            <person name="Wang H."/>
            <person name="Huang T."/>
            <person name="Liu B."/>
            <person name="Yang B."/>
            <person name="Yin L."/>
            <person name="Li B."/>
            <person name="Zhang Y."/>
            <person name="Zhang S."/>
            <person name="Jiang F."/>
            <person name="Zhang X."/>
            <person name="Ren Y."/>
            <person name="Wang B."/>
            <person name="Wang S."/>
            <person name="Lu Y."/>
            <person name="Wu K."/>
            <person name="Fan W."/>
            <person name="Wang G."/>
        </authorList>
    </citation>
    <scope>NUCLEOTIDE SEQUENCE</scope>
    <source>
        <strain evidence="6">12Hb</strain>
    </source>
</reference>
<organism evidence="6 7">
    <name type="scientific">Apolygus lucorum</name>
    <name type="common">Small green plant bug</name>
    <name type="synonym">Lygocoris lucorum</name>
    <dbReference type="NCBI Taxonomy" id="248454"/>
    <lineage>
        <taxon>Eukaryota</taxon>
        <taxon>Metazoa</taxon>
        <taxon>Ecdysozoa</taxon>
        <taxon>Arthropoda</taxon>
        <taxon>Hexapoda</taxon>
        <taxon>Insecta</taxon>
        <taxon>Pterygota</taxon>
        <taxon>Neoptera</taxon>
        <taxon>Paraneoptera</taxon>
        <taxon>Hemiptera</taxon>
        <taxon>Heteroptera</taxon>
        <taxon>Panheteroptera</taxon>
        <taxon>Cimicomorpha</taxon>
        <taxon>Miridae</taxon>
        <taxon>Mirini</taxon>
        <taxon>Apolygus</taxon>
    </lineage>
</organism>
<accession>A0A6A4KIX2</accession>
<dbReference type="GO" id="GO:0003677">
    <property type="term" value="F:DNA binding"/>
    <property type="evidence" value="ECO:0007669"/>
    <property type="project" value="UniProtKB-UniRule"/>
</dbReference>
<dbReference type="SUPFAM" id="SSF46689">
    <property type="entry name" value="Homeodomain-like"/>
    <property type="match status" value="1"/>
</dbReference>
<dbReference type="InterPro" id="IPR007889">
    <property type="entry name" value="HTH_Psq"/>
</dbReference>
<dbReference type="FunFam" id="1.10.10.60:FF:000019">
    <property type="entry name" value="Ligand-dependent corepressor isoform 1"/>
    <property type="match status" value="1"/>
</dbReference>
<evidence type="ECO:0000313" key="6">
    <source>
        <dbReference type="EMBL" id="KAF6210599.1"/>
    </source>
</evidence>
<keyword evidence="7" id="KW-1185">Reference proteome</keyword>
<dbReference type="Proteomes" id="UP000466442">
    <property type="component" value="Linkage Group LG5"/>
</dbReference>
<evidence type="ECO:0000256" key="4">
    <source>
        <dbReference type="PROSITE-ProRule" id="PRU00320"/>
    </source>
</evidence>
<comment type="subcellular location">
    <subcellularLocation>
        <location evidence="1 4">Nucleus</location>
    </subcellularLocation>
</comment>
<dbReference type="AlphaFoldDB" id="A0A6A4KIX2"/>
<evidence type="ECO:0000313" key="7">
    <source>
        <dbReference type="Proteomes" id="UP000466442"/>
    </source>
</evidence>
<gene>
    <name evidence="6" type="ORF">GE061_013705</name>
</gene>
<comment type="caution">
    <text evidence="6">The sequence shown here is derived from an EMBL/GenBank/DDBJ whole genome shotgun (WGS) entry which is preliminary data.</text>
</comment>
<evidence type="ECO:0000256" key="1">
    <source>
        <dbReference type="ARBA" id="ARBA00004123"/>
    </source>
</evidence>
<feature type="region of interest" description="Disordered" evidence="5">
    <location>
        <begin position="1"/>
        <end position="24"/>
    </location>
</feature>
<feature type="compositionally biased region" description="Basic and acidic residues" evidence="5">
    <location>
        <begin position="1"/>
        <end position="10"/>
    </location>
</feature>
<dbReference type="EMBL" id="WIXP02000005">
    <property type="protein sequence ID" value="KAF6210599.1"/>
    <property type="molecule type" value="Genomic_DNA"/>
</dbReference>
<keyword evidence="3 4" id="KW-0539">Nucleus</keyword>
<feature type="DNA-binding region" description="H-T-H motif" evidence="4">
    <location>
        <begin position="52"/>
        <end position="72"/>
    </location>
</feature>
<evidence type="ECO:0000256" key="3">
    <source>
        <dbReference type="ARBA" id="ARBA00023242"/>
    </source>
</evidence>
<dbReference type="GO" id="GO:0005634">
    <property type="term" value="C:nucleus"/>
    <property type="evidence" value="ECO:0007669"/>
    <property type="project" value="UniProtKB-SubCell"/>
</dbReference>
<proteinExistence type="predicted"/>
<keyword evidence="2 4" id="KW-0238">DNA-binding</keyword>
<dbReference type="Pfam" id="PF05225">
    <property type="entry name" value="HTH_psq"/>
    <property type="match status" value="1"/>
</dbReference>
<dbReference type="InterPro" id="IPR009057">
    <property type="entry name" value="Homeodomain-like_sf"/>
</dbReference>
<dbReference type="Gene3D" id="1.10.10.60">
    <property type="entry name" value="Homeodomain-like"/>
    <property type="match status" value="1"/>
</dbReference>
<dbReference type="PROSITE" id="PS50960">
    <property type="entry name" value="HTH_PSQ"/>
    <property type="match status" value="1"/>
</dbReference>
<name>A0A6A4KIX2_APOLU</name>
<sequence>METKSKHVTIEEESQSESEDDQEVKRGYKRFTYTEEDLAVAIRAVKAGTLSINKAAKIYGIPKGTLFNKVRGKVPMTRKMGPPTVLSQTEEENVMNWILNMAI</sequence>
<evidence type="ECO:0000256" key="2">
    <source>
        <dbReference type="ARBA" id="ARBA00023125"/>
    </source>
</evidence>